<organism evidence="1 2">
    <name type="scientific">Spirosoma taeanense</name>
    <dbReference type="NCBI Taxonomy" id="2735870"/>
    <lineage>
        <taxon>Bacteria</taxon>
        <taxon>Pseudomonadati</taxon>
        <taxon>Bacteroidota</taxon>
        <taxon>Cytophagia</taxon>
        <taxon>Cytophagales</taxon>
        <taxon>Cytophagaceae</taxon>
        <taxon>Spirosoma</taxon>
    </lineage>
</organism>
<reference evidence="1 2" key="1">
    <citation type="submission" date="2020-05" db="EMBL/GenBank/DDBJ databases">
        <title>Genome sequencing of Spirosoma sp. TS118.</title>
        <authorList>
            <person name="Lee J.-H."/>
            <person name="Jeong S."/>
            <person name="Zhao L."/>
            <person name="Jung J.-H."/>
            <person name="Kim M.-K."/>
            <person name="Lim S."/>
        </authorList>
    </citation>
    <scope>NUCLEOTIDE SEQUENCE [LARGE SCALE GENOMIC DNA]</scope>
    <source>
        <strain evidence="1 2">TS118</strain>
    </source>
</reference>
<proteinExistence type="predicted"/>
<evidence type="ECO:0000313" key="2">
    <source>
        <dbReference type="Proteomes" id="UP000502756"/>
    </source>
</evidence>
<keyword evidence="2" id="KW-1185">Reference proteome</keyword>
<accession>A0A6M5Y928</accession>
<dbReference type="InterPro" id="IPR025352">
    <property type="entry name" value="DUF4256"/>
</dbReference>
<name>A0A6M5Y928_9BACT</name>
<dbReference type="RefSeq" id="WP_171740339.1">
    <property type="nucleotide sequence ID" value="NZ_CP053435.1"/>
</dbReference>
<gene>
    <name evidence="1" type="ORF">HNV11_14460</name>
</gene>
<dbReference type="EMBL" id="CP053435">
    <property type="protein sequence ID" value="QJW90495.1"/>
    <property type="molecule type" value="Genomic_DNA"/>
</dbReference>
<dbReference type="AlphaFoldDB" id="A0A6M5Y928"/>
<evidence type="ECO:0000313" key="1">
    <source>
        <dbReference type="EMBL" id="QJW90495.1"/>
    </source>
</evidence>
<dbReference type="Proteomes" id="UP000502756">
    <property type="component" value="Chromosome"/>
</dbReference>
<dbReference type="KEGG" id="stae:HNV11_14460"/>
<sequence length="189" mass="21780">MTTSNKKELSPEQRDELLSVLELRFEKNRNRHQGLAWADVQAKLEANPEKLWVLDEMEVTGGEPDVVGYDATTGEYIFYDCSAESPKKRRSVCYDRAAWESRKEHKPENTAVDMAAEMGIELLTEEQYRELQQLGRFDTKTSSWVHTPAEIRKLGGALFCDRRYDTVFVYHNGAESYYAARGFRGSLRV</sequence>
<protein>
    <submittedName>
        <fullName evidence="1">DUF4256 domain-containing protein</fullName>
    </submittedName>
</protein>
<dbReference type="Pfam" id="PF14066">
    <property type="entry name" value="DUF4256"/>
    <property type="match status" value="1"/>
</dbReference>